<dbReference type="PANTHER" id="PTHR40448:SF1">
    <property type="entry name" value="TWO-COMPONENT SENSOR HISTIDINE KINASE"/>
    <property type="match status" value="1"/>
</dbReference>
<dbReference type="SUPFAM" id="SSF55874">
    <property type="entry name" value="ATPase domain of HSP90 chaperone/DNA topoisomerase II/histidine kinase"/>
    <property type="match status" value="1"/>
</dbReference>
<dbReference type="EMBL" id="AODG01000003">
    <property type="protein sequence ID" value="EUJ30434.1"/>
    <property type="molecule type" value="Genomic_DNA"/>
</dbReference>
<keyword evidence="3" id="KW-0418">Kinase</keyword>
<proteinExistence type="predicted"/>
<name>A0A829R9L9_LISGR</name>
<feature type="domain" description="Sensor histidine kinase NatK-like C-terminal" evidence="2">
    <location>
        <begin position="330"/>
        <end position="429"/>
    </location>
</feature>
<feature type="transmembrane region" description="Helical" evidence="1">
    <location>
        <begin position="184"/>
        <end position="204"/>
    </location>
</feature>
<dbReference type="InterPro" id="IPR036890">
    <property type="entry name" value="HATPase_C_sf"/>
</dbReference>
<accession>A0A829R9L9</accession>
<dbReference type="RefSeq" id="WP_052009052.1">
    <property type="nucleotide sequence ID" value="NZ_AODG01000003.1"/>
</dbReference>
<reference evidence="3 4" key="1">
    <citation type="submission" date="2012-12" db="EMBL/GenBank/DDBJ databases">
        <title>Novel taxa of Listeriaceae from agricultural environments in the United States.</title>
        <authorList>
            <person name="den Bakker H.C."/>
            <person name="Allred A."/>
            <person name="Warchocki S."/>
            <person name="Wright E.M."/>
            <person name="Burrell A."/>
            <person name="Nightingale K.K."/>
            <person name="Kephart D."/>
            <person name="Wiedmann M."/>
        </authorList>
    </citation>
    <scope>NUCLEOTIDE SEQUENCE [LARGE SCALE GENOMIC DNA]</scope>
    <source>
        <strain evidence="3 4">FSL F6-1183</strain>
    </source>
</reference>
<comment type="caution">
    <text evidence="3">The sequence shown here is derived from an EMBL/GenBank/DDBJ whole genome shotgun (WGS) entry which is preliminary data.</text>
</comment>
<keyword evidence="1" id="KW-1133">Transmembrane helix</keyword>
<dbReference type="Proteomes" id="UP000019251">
    <property type="component" value="Unassembled WGS sequence"/>
</dbReference>
<feature type="transmembrane region" description="Helical" evidence="1">
    <location>
        <begin position="72"/>
        <end position="93"/>
    </location>
</feature>
<dbReference type="GO" id="GO:0016301">
    <property type="term" value="F:kinase activity"/>
    <property type="evidence" value="ECO:0007669"/>
    <property type="project" value="UniProtKB-KW"/>
</dbReference>
<dbReference type="AlphaFoldDB" id="A0A829R9L9"/>
<keyword evidence="1" id="KW-0812">Transmembrane</keyword>
<evidence type="ECO:0000313" key="3">
    <source>
        <dbReference type="EMBL" id="EUJ30434.1"/>
    </source>
</evidence>
<feature type="transmembrane region" description="Helical" evidence="1">
    <location>
        <begin position="113"/>
        <end position="132"/>
    </location>
</feature>
<evidence type="ECO:0000256" key="1">
    <source>
        <dbReference type="SAM" id="Phobius"/>
    </source>
</evidence>
<feature type="transmembrane region" description="Helical" evidence="1">
    <location>
        <begin position="144"/>
        <end position="164"/>
    </location>
</feature>
<evidence type="ECO:0000313" key="4">
    <source>
        <dbReference type="Proteomes" id="UP000019251"/>
    </source>
</evidence>
<keyword evidence="3" id="KW-0808">Transferase</keyword>
<dbReference type="InterPro" id="IPR032834">
    <property type="entry name" value="NatK-like_C"/>
</dbReference>
<dbReference type="GO" id="GO:0042802">
    <property type="term" value="F:identical protein binding"/>
    <property type="evidence" value="ECO:0007669"/>
    <property type="project" value="TreeGrafter"/>
</dbReference>
<gene>
    <name evidence="3" type="ORF">LMUR_01125</name>
</gene>
<feature type="transmembrane region" description="Helical" evidence="1">
    <location>
        <begin position="34"/>
        <end position="60"/>
    </location>
</feature>
<organism evidence="3 4">
    <name type="scientific">Listeria grayi FSL F6-1183</name>
    <dbReference type="NCBI Taxonomy" id="1265827"/>
    <lineage>
        <taxon>Bacteria</taxon>
        <taxon>Bacillati</taxon>
        <taxon>Bacillota</taxon>
        <taxon>Bacilli</taxon>
        <taxon>Bacillales</taxon>
        <taxon>Listeriaceae</taxon>
        <taxon>Listeria</taxon>
    </lineage>
</organism>
<evidence type="ECO:0000259" key="2">
    <source>
        <dbReference type="Pfam" id="PF14501"/>
    </source>
</evidence>
<dbReference type="Gene3D" id="3.30.565.10">
    <property type="entry name" value="Histidine kinase-like ATPase, C-terminal domain"/>
    <property type="match status" value="1"/>
</dbReference>
<protein>
    <submittedName>
        <fullName evidence="3">Sensor histidine kinase-, DNA gyrase B-, and HSP90-like ATPase family protein</fullName>
    </submittedName>
</protein>
<dbReference type="PANTHER" id="PTHR40448">
    <property type="entry name" value="TWO-COMPONENT SENSOR HISTIDINE KINASE"/>
    <property type="match status" value="1"/>
</dbReference>
<keyword evidence="1" id="KW-0472">Membrane</keyword>
<sequence length="433" mass="50207">MEVAIGIILQTLLLHLNGKILVHNRKVTISEFVFLTVVAVIMVLMYNYLNFFTSIVMILNILIINYLKYHKLVLAVGVTSYATIILVLSDHLATIMEVYVLQINQTHINYTYVFAHLGIQIILSVLISYWVANMIKRVEKKLGLDIVHNIFVAVLGLATMIVYYTSIYLGFFLGNAFPLIQLNLMFFIGYLVITLFIFFFYMHALKNKYEVEQKEIEYESMNRYTEAMEKQYHEVRKFRHDYKNILSSIDDYLLENDYEGLKIYFLHKIKPSSEMIDRNNFKLNDLRNIKIRELKSILSFKLISAQEAGIDIVIEVTGQIKVVPTDTIILVRLIGIILDNAVEEVQFLGKGQIAVSLFEDFHSVQIIVQNTCRENIPKIHQLKKEGFSTKGENRGLGLSNMSEMINQTANLLLETTTEPRLFIQRLIIQKERR</sequence>
<dbReference type="Pfam" id="PF14501">
    <property type="entry name" value="HATPase_c_5"/>
    <property type="match status" value="1"/>
</dbReference>